<comment type="pathway">
    <text evidence="2 19">Cofactor biosynthesis; thiamine diphosphate biosynthesis.</text>
</comment>
<keyword evidence="3 19" id="KW-0963">Cytoplasm</keyword>
<comment type="similarity">
    <text evidence="13 19">Belongs to the ThiI family.</text>
</comment>
<dbReference type="AlphaFoldDB" id="A0A1I5VIU7"/>
<feature type="binding site" evidence="19">
    <location>
        <position position="266"/>
    </location>
    <ligand>
        <name>ATP</name>
        <dbReference type="ChEBI" id="CHEBI:30616"/>
    </ligand>
</feature>
<dbReference type="NCBIfam" id="TIGR00342">
    <property type="entry name" value="tRNA uracil 4-sulfurtransferase ThiI"/>
    <property type="match status" value="1"/>
</dbReference>
<sequence>MMEYNHILVRYGELALKGKNRTKFEQTLARNIRFALQGHPRTNVKRTFGRTLIELNGEPLEEVMEPLRHVFGISSFSPAMRASNDIEDIKETALQAFLHHDGDKQTFKVNARRSYKPFPISSQDVNPMIGSHILKNTEETFVDVHHPDVEINVEIREQGTYITCGRMEGAGGLPVGTAGSVMLMLSGGIDSPVAGYLSMKRGAELEAVHFHSPPYTNERARKKVEDLTKVLTTFGGPVTLHVVPFTELQKAIHSSIPSNYSMTIMRRMMLRITEKIASDRGVLALANGESLGQVASQTLESMYTINEVTNMPILRPLVTMDKQEVMDISERIGTYSISIRPYEDCCTIFLPSESVTRPRREKAARFEKGLDFQPYVEEAVANTEVLTFGGEPGETEKDMDSLL</sequence>
<evidence type="ECO:0000256" key="9">
    <source>
        <dbReference type="ARBA" id="ARBA00022977"/>
    </source>
</evidence>
<feature type="binding site" evidence="19">
    <location>
        <position position="297"/>
    </location>
    <ligand>
        <name>ATP</name>
        <dbReference type="ChEBI" id="CHEBI:30616"/>
    </ligand>
</feature>
<dbReference type="InterPro" id="IPR020536">
    <property type="entry name" value="ThiI_AANH"/>
</dbReference>
<evidence type="ECO:0000256" key="15">
    <source>
        <dbReference type="ARBA" id="ARBA00071867"/>
    </source>
</evidence>
<dbReference type="InterPro" id="IPR049962">
    <property type="entry name" value="THUMP_ThiI"/>
</dbReference>
<comment type="catalytic activity">
    <reaction evidence="11 19">
        <text>[ThiS sulfur-carrier protein]-C-terminal Gly-Gly-AMP + S-sulfanyl-L-cysteinyl-[cysteine desulfurase] + AH2 = [ThiS sulfur-carrier protein]-C-terminal-Gly-aminoethanethioate + L-cysteinyl-[cysteine desulfurase] + A + AMP + 2 H(+)</text>
        <dbReference type="Rhea" id="RHEA:43340"/>
        <dbReference type="Rhea" id="RHEA-COMP:12157"/>
        <dbReference type="Rhea" id="RHEA-COMP:12158"/>
        <dbReference type="Rhea" id="RHEA-COMP:12910"/>
        <dbReference type="Rhea" id="RHEA-COMP:19908"/>
        <dbReference type="ChEBI" id="CHEBI:13193"/>
        <dbReference type="ChEBI" id="CHEBI:15378"/>
        <dbReference type="ChEBI" id="CHEBI:17499"/>
        <dbReference type="ChEBI" id="CHEBI:29950"/>
        <dbReference type="ChEBI" id="CHEBI:61963"/>
        <dbReference type="ChEBI" id="CHEBI:90618"/>
        <dbReference type="ChEBI" id="CHEBI:232372"/>
        <dbReference type="ChEBI" id="CHEBI:456215"/>
    </reaction>
</comment>
<dbReference type="InterPro" id="IPR049961">
    <property type="entry name" value="ThiI_N"/>
</dbReference>
<dbReference type="GO" id="GO:0052837">
    <property type="term" value="P:thiazole biosynthetic process"/>
    <property type="evidence" value="ECO:0007669"/>
    <property type="project" value="TreeGrafter"/>
</dbReference>
<dbReference type="SMART" id="SM00981">
    <property type="entry name" value="THUMP"/>
    <property type="match status" value="1"/>
</dbReference>
<evidence type="ECO:0000256" key="16">
    <source>
        <dbReference type="ARBA" id="ARBA00075337"/>
    </source>
</evidence>
<evidence type="ECO:0000259" key="20">
    <source>
        <dbReference type="PROSITE" id="PS51165"/>
    </source>
</evidence>
<evidence type="ECO:0000256" key="19">
    <source>
        <dbReference type="HAMAP-Rule" id="MF_00021"/>
    </source>
</evidence>
<organism evidence="21 22">
    <name type="scientific">Salibacterium halotolerans</name>
    <dbReference type="NCBI Taxonomy" id="1884432"/>
    <lineage>
        <taxon>Bacteria</taxon>
        <taxon>Bacillati</taxon>
        <taxon>Bacillota</taxon>
        <taxon>Bacilli</taxon>
        <taxon>Bacillales</taxon>
        <taxon>Bacillaceae</taxon>
    </lineage>
</organism>
<reference evidence="22" key="1">
    <citation type="submission" date="2016-10" db="EMBL/GenBank/DDBJ databases">
        <authorList>
            <person name="Varghese N."/>
            <person name="Submissions S."/>
        </authorList>
    </citation>
    <scope>NUCLEOTIDE SEQUENCE [LARGE SCALE GENOMIC DNA]</scope>
    <source>
        <strain evidence="22">S7</strain>
    </source>
</reference>
<dbReference type="GO" id="GO:0009228">
    <property type="term" value="P:thiamine biosynthetic process"/>
    <property type="evidence" value="ECO:0007669"/>
    <property type="project" value="UniProtKB-KW"/>
</dbReference>
<evidence type="ECO:0000256" key="6">
    <source>
        <dbReference type="ARBA" id="ARBA00022741"/>
    </source>
</evidence>
<dbReference type="STRING" id="1884432.SAMN05518683_11647"/>
<keyword evidence="5 19" id="KW-0808">Transferase</keyword>
<feature type="binding site" evidence="19">
    <location>
        <position position="288"/>
    </location>
    <ligand>
        <name>ATP</name>
        <dbReference type="ChEBI" id="CHEBI:30616"/>
    </ligand>
</feature>
<feature type="binding site" evidence="19">
    <location>
        <begin position="209"/>
        <end position="210"/>
    </location>
    <ligand>
        <name>ATP</name>
        <dbReference type="ChEBI" id="CHEBI:30616"/>
    </ligand>
</feature>
<dbReference type="EMBL" id="FOXD01000016">
    <property type="protein sequence ID" value="SFQ07312.1"/>
    <property type="molecule type" value="Genomic_DNA"/>
</dbReference>
<dbReference type="GO" id="GO:0005829">
    <property type="term" value="C:cytosol"/>
    <property type="evidence" value="ECO:0007669"/>
    <property type="project" value="TreeGrafter"/>
</dbReference>
<dbReference type="GO" id="GO:0002937">
    <property type="term" value="P:tRNA 4-thiouridine biosynthesis"/>
    <property type="evidence" value="ECO:0007669"/>
    <property type="project" value="TreeGrafter"/>
</dbReference>
<dbReference type="SUPFAM" id="SSF52402">
    <property type="entry name" value="Adenine nucleotide alpha hydrolases-like"/>
    <property type="match status" value="1"/>
</dbReference>
<dbReference type="Pfam" id="PF22025">
    <property type="entry name" value="ThiI_fer"/>
    <property type="match status" value="1"/>
</dbReference>
<dbReference type="CDD" id="cd01712">
    <property type="entry name" value="PPase_ThiI"/>
    <property type="match status" value="1"/>
</dbReference>
<dbReference type="HAMAP" id="MF_00021">
    <property type="entry name" value="ThiI"/>
    <property type="match status" value="1"/>
</dbReference>
<protein>
    <recommendedName>
        <fullName evidence="15 19">Probable tRNA sulfurtransferase</fullName>
        <ecNumber evidence="14 19">2.8.1.4</ecNumber>
    </recommendedName>
    <alternativeName>
        <fullName evidence="16 19">Sulfur carrier protein ThiS sulfurtransferase</fullName>
    </alternativeName>
    <alternativeName>
        <fullName evidence="17 19">Thiamine biosynthesis protein ThiI</fullName>
    </alternativeName>
    <alternativeName>
        <fullName evidence="18 19">tRNA 4-thiouridine synthase</fullName>
    </alternativeName>
</protein>
<comment type="subcellular location">
    <subcellularLocation>
        <location evidence="1 19">Cytoplasm</location>
    </subcellularLocation>
</comment>
<evidence type="ECO:0000256" key="8">
    <source>
        <dbReference type="ARBA" id="ARBA00022884"/>
    </source>
</evidence>
<dbReference type="UniPathway" id="UPA00060"/>
<dbReference type="GO" id="GO:0004810">
    <property type="term" value="F:CCA tRNA nucleotidyltransferase activity"/>
    <property type="evidence" value="ECO:0007669"/>
    <property type="project" value="InterPro"/>
</dbReference>
<dbReference type="InterPro" id="IPR054173">
    <property type="entry name" value="ThiI_fer"/>
</dbReference>
<keyword evidence="6 19" id="KW-0547">Nucleotide-binding</keyword>
<evidence type="ECO:0000256" key="5">
    <source>
        <dbReference type="ARBA" id="ARBA00022679"/>
    </source>
</evidence>
<dbReference type="OrthoDB" id="9773948at2"/>
<dbReference type="EC" id="2.8.1.4" evidence="14 19"/>
<feature type="domain" description="THUMP" evidence="20">
    <location>
        <begin position="61"/>
        <end position="166"/>
    </location>
</feature>
<dbReference type="InterPro" id="IPR004114">
    <property type="entry name" value="THUMP_dom"/>
</dbReference>
<dbReference type="Proteomes" id="UP000198892">
    <property type="component" value="Unassembled WGS sequence"/>
</dbReference>
<evidence type="ECO:0000256" key="12">
    <source>
        <dbReference type="ARBA" id="ARBA00058382"/>
    </source>
</evidence>
<dbReference type="SUPFAM" id="SSF143437">
    <property type="entry name" value="THUMP domain-like"/>
    <property type="match status" value="1"/>
</dbReference>
<keyword evidence="9 19" id="KW-0784">Thiamine biosynthesis</keyword>
<dbReference type="GO" id="GO:0005524">
    <property type="term" value="F:ATP binding"/>
    <property type="evidence" value="ECO:0007669"/>
    <property type="project" value="UniProtKB-UniRule"/>
</dbReference>
<evidence type="ECO:0000256" key="17">
    <source>
        <dbReference type="ARBA" id="ARBA00077849"/>
    </source>
</evidence>
<dbReference type="InterPro" id="IPR014729">
    <property type="entry name" value="Rossmann-like_a/b/a_fold"/>
</dbReference>
<dbReference type="PANTHER" id="PTHR43209:SF1">
    <property type="entry name" value="TRNA SULFURTRANSFERASE"/>
    <property type="match status" value="1"/>
</dbReference>
<dbReference type="Pfam" id="PF02926">
    <property type="entry name" value="THUMP"/>
    <property type="match status" value="1"/>
</dbReference>
<dbReference type="PROSITE" id="PS51165">
    <property type="entry name" value="THUMP"/>
    <property type="match status" value="1"/>
</dbReference>
<evidence type="ECO:0000256" key="13">
    <source>
        <dbReference type="ARBA" id="ARBA00061472"/>
    </source>
</evidence>
<evidence type="ECO:0000256" key="14">
    <source>
        <dbReference type="ARBA" id="ARBA00066827"/>
    </source>
</evidence>
<proteinExistence type="inferred from homology"/>
<dbReference type="CDD" id="cd11716">
    <property type="entry name" value="THUMP_ThiI"/>
    <property type="match status" value="1"/>
</dbReference>
<keyword evidence="7 19" id="KW-0067">ATP-binding</keyword>
<dbReference type="Gene3D" id="3.30.2130.30">
    <property type="match status" value="1"/>
</dbReference>
<dbReference type="FunFam" id="3.40.50.620:FF:000053">
    <property type="entry name" value="Probable tRNA sulfurtransferase"/>
    <property type="match status" value="1"/>
</dbReference>
<keyword evidence="22" id="KW-1185">Reference proteome</keyword>
<dbReference type="InterPro" id="IPR050102">
    <property type="entry name" value="tRNA_sulfurtransferase_ThiI"/>
</dbReference>
<evidence type="ECO:0000313" key="21">
    <source>
        <dbReference type="EMBL" id="SFQ07312.1"/>
    </source>
</evidence>
<evidence type="ECO:0000256" key="1">
    <source>
        <dbReference type="ARBA" id="ARBA00004496"/>
    </source>
</evidence>
<dbReference type="GO" id="GO:0009229">
    <property type="term" value="P:thiamine diphosphate biosynthetic process"/>
    <property type="evidence" value="ECO:0007669"/>
    <property type="project" value="UniProtKB-UniRule"/>
</dbReference>
<dbReference type="RefSeq" id="WP_093338234.1">
    <property type="nucleotide sequence ID" value="NZ_FOXD01000016.1"/>
</dbReference>
<accession>A0A1I5VIU7</accession>
<dbReference type="GO" id="GO:0140741">
    <property type="term" value="F:tRNA-uracil-4 sulfurtransferase activity"/>
    <property type="evidence" value="ECO:0007669"/>
    <property type="project" value="UniProtKB-EC"/>
</dbReference>
<evidence type="ECO:0000256" key="4">
    <source>
        <dbReference type="ARBA" id="ARBA00022555"/>
    </source>
</evidence>
<comment type="catalytic activity">
    <reaction evidence="10 19">
        <text>[ThiI sulfur-carrier protein]-S-sulfanyl-L-cysteine + a uridine in tRNA + 2 reduced [2Fe-2S]-[ferredoxin] + ATP + H(+) = [ThiI sulfur-carrier protein]-L-cysteine + a 4-thiouridine in tRNA + 2 oxidized [2Fe-2S]-[ferredoxin] + AMP + diphosphate</text>
        <dbReference type="Rhea" id="RHEA:24176"/>
        <dbReference type="Rhea" id="RHEA-COMP:10000"/>
        <dbReference type="Rhea" id="RHEA-COMP:10001"/>
        <dbReference type="Rhea" id="RHEA-COMP:13337"/>
        <dbReference type="Rhea" id="RHEA-COMP:13338"/>
        <dbReference type="Rhea" id="RHEA-COMP:13339"/>
        <dbReference type="Rhea" id="RHEA-COMP:13340"/>
        <dbReference type="ChEBI" id="CHEBI:15378"/>
        <dbReference type="ChEBI" id="CHEBI:29950"/>
        <dbReference type="ChEBI" id="CHEBI:30616"/>
        <dbReference type="ChEBI" id="CHEBI:33019"/>
        <dbReference type="ChEBI" id="CHEBI:33737"/>
        <dbReference type="ChEBI" id="CHEBI:33738"/>
        <dbReference type="ChEBI" id="CHEBI:61963"/>
        <dbReference type="ChEBI" id="CHEBI:65315"/>
        <dbReference type="ChEBI" id="CHEBI:136798"/>
        <dbReference type="ChEBI" id="CHEBI:456215"/>
        <dbReference type="EC" id="2.8.1.4"/>
    </reaction>
</comment>
<evidence type="ECO:0000256" key="3">
    <source>
        <dbReference type="ARBA" id="ARBA00022490"/>
    </source>
</evidence>
<dbReference type="PANTHER" id="PTHR43209">
    <property type="entry name" value="TRNA SULFURTRANSFERASE"/>
    <property type="match status" value="1"/>
</dbReference>
<dbReference type="InterPro" id="IPR003720">
    <property type="entry name" value="tRNA_STrfase"/>
</dbReference>
<evidence type="ECO:0000313" key="22">
    <source>
        <dbReference type="Proteomes" id="UP000198892"/>
    </source>
</evidence>
<evidence type="ECO:0000256" key="10">
    <source>
        <dbReference type="ARBA" id="ARBA00050570"/>
    </source>
</evidence>
<feature type="binding site" evidence="19">
    <location>
        <begin position="184"/>
        <end position="185"/>
    </location>
    <ligand>
        <name>ATP</name>
        <dbReference type="ChEBI" id="CHEBI:30616"/>
    </ligand>
</feature>
<evidence type="ECO:0000256" key="11">
    <source>
        <dbReference type="ARBA" id="ARBA00052330"/>
    </source>
</evidence>
<name>A0A1I5VIU7_9BACI</name>
<evidence type="ECO:0000256" key="7">
    <source>
        <dbReference type="ARBA" id="ARBA00022840"/>
    </source>
</evidence>
<dbReference type="Pfam" id="PF02568">
    <property type="entry name" value="ThiI"/>
    <property type="match status" value="1"/>
</dbReference>
<evidence type="ECO:0000256" key="2">
    <source>
        <dbReference type="ARBA" id="ARBA00004948"/>
    </source>
</evidence>
<keyword evidence="4 19" id="KW-0820">tRNA-binding</keyword>
<gene>
    <name evidence="19" type="primary">thiI</name>
    <name evidence="21" type="ORF">SAMN05518683_11647</name>
</gene>
<dbReference type="GO" id="GO:0000049">
    <property type="term" value="F:tRNA binding"/>
    <property type="evidence" value="ECO:0007669"/>
    <property type="project" value="UniProtKB-UniRule"/>
</dbReference>
<evidence type="ECO:0000256" key="18">
    <source>
        <dbReference type="ARBA" id="ARBA00080570"/>
    </source>
</evidence>
<dbReference type="Gene3D" id="3.40.50.620">
    <property type="entry name" value="HUPs"/>
    <property type="match status" value="1"/>
</dbReference>
<keyword evidence="8 19" id="KW-0694">RNA-binding</keyword>
<comment type="function">
    <text evidence="12 19">Catalyzes the ATP-dependent transfer of a sulfur to tRNA to produce 4-thiouridine in position 8 of tRNAs, which functions as a near-UV photosensor. Also catalyzes the transfer of sulfur to the sulfur carrier protein ThiS, forming ThiS-thiocarboxylate. This is a step in the synthesis of thiazole, in the thiamine biosynthesis pathway. The sulfur is donated as persulfide by IscS.</text>
</comment>